<keyword evidence="2" id="KW-1185">Reference proteome</keyword>
<gene>
    <name evidence="1" type="ORF">CgunFtcFv8_008401</name>
</gene>
<comment type="caution">
    <text evidence="1">The sequence shown here is derived from an EMBL/GenBank/DDBJ whole genome shotgun (WGS) entry which is preliminary data.</text>
</comment>
<evidence type="ECO:0000313" key="1">
    <source>
        <dbReference type="EMBL" id="KAK5913918.1"/>
    </source>
</evidence>
<dbReference type="AlphaFoldDB" id="A0AAN8DA06"/>
<dbReference type="EMBL" id="JAURVH010001527">
    <property type="protein sequence ID" value="KAK5913918.1"/>
    <property type="molecule type" value="Genomic_DNA"/>
</dbReference>
<accession>A0AAN8DA06</accession>
<reference evidence="1 2" key="1">
    <citation type="journal article" date="2023" name="Mol. Biol. Evol.">
        <title>Genomics of Secondarily Temperate Adaptation in the Only Non-Antarctic Icefish.</title>
        <authorList>
            <person name="Rivera-Colon A.G."/>
            <person name="Rayamajhi N."/>
            <person name="Minhas B.F."/>
            <person name="Madrigal G."/>
            <person name="Bilyk K.T."/>
            <person name="Yoon V."/>
            <person name="Hune M."/>
            <person name="Gregory S."/>
            <person name="Cheng C.H.C."/>
            <person name="Catchen J.M."/>
        </authorList>
    </citation>
    <scope>NUCLEOTIDE SEQUENCE [LARGE SCALE GENOMIC DNA]</scope>
    <source>
        <tissue evidence="1">White muscle</tissue>
    </source>
</reference>
<sequence length="71" mass="8101">MSLLRRWHLGVRVLRTQNMSCNRQGTGQRPALCQSPKTFPVEMNFTSPAQKILSGLKLRRSLSGKDEQLFV</sequence>
<organism evidence="1 2">
    <name type="scientific">Champsocephalus gunnari</name>
    <name type="common">Mackerel icefish</name>
    <dbReference type="NCBI Taxonomy" id="52237"/>
    <lineage>
        <taxon>Eukaryota</taxon>
        <taxon>Metazoa</taxon>
        <taxon>Chordata</taxon>
        <taxon>Craniata</taxon>
        <taxon>Vertebrata</taxon>
        <taxon>Euteleostomi</taxon>
        <taxon>Actinopterygii</taxon>
        <taxon>Neopterygii</taxon>
        <taxon>Teleostei</taxon>
        <taxon>Neoteleostei</taxon>
        <taxon>Acanthomorphata</taxon>
        <taxon>Eupercaria</taxon>
        <taxon>Perciformes</taxon>
        <taxon>Notothenioidei</taxon>
        <taxon>Channichthyidae</taxon>
        <taxon>Champsocephalus</taxon>
    </lineage>
</organism>
<dbReference type="Proteomes" id="UP001331515">
    <property type="component" value="Unassembled WGS sequence"/>
</dbReference>
<evidence type="ECO:0000313" key="2">
    <source>
        <dbReference type="Proteomes" id="UP001331515"/>
    </source>
</evidence>
<protein>
    <submittedName>
        <fullName evidence="1">Uncharacterized protein</fullName>
    </submittedName>
</protein>
<proteinExistence type="predicted"/>
<name>A0AAN8DA06_CHAGU</name>